<proteinExistence type="predicted"/>
<protein>
    <submittedName>
        <fullName evidence="1">Uncharacterized protein</fullName>
    </submittedName>
</protein>
<evidence type="ECO:0000313" key="2">
    <source>
        <dbReference type="Proteomes" id="UP001610446"/>
    </source>
</evidence>
<name>A0ABR4IH40_9EURO</name>
<comment type="caution">
    <text evidence="1">The sequence shown here is derived from an EMBL/GenBank/DDBJ whole genome shotgun (WGS) entry which is preliminary data.</text>
</comment>
<accession>A0ABR4IH40</accession>
<reference evidence="1 2" key="1">
    <citation type="submission" date="2024-07" db="EMBL/GenBank/DDBJ databases">
        <title>Section-level genome sequencing and comparative genomics of Aspergillus sections Usti and Cavernicolus.</title>
        <authorList>
            <consortium name="Lawrence Berkeley National Laboratory"/>
            <person name="Nybo J.L."/>
            <person name="Vesth T.C."/>
            <person name="Theobald S."/>
            <person name="Frisvad J.C."/>
            <person name="Larsen T.O."/>
            <person name="Kjaerboelling I."/>
            <person name="Rothschild-Mancinelli K."/>
            <person name="Lyhne E.K."/>
            <person name="Kogle M.E."/>
            <person name="Barry K."/>
            <person name="Clum A."/>
            <person name="Na H."/>
            <person name="Ledsgaard L."/>
            <person name="Lin J."/>
            <person name="Lipzen A."/>
            <person name="Kuo A."/>
            <person name="Riley R."/>
            <person name="Mondo S."/>
            <person name="Labutti K."/>
            <person name="Haridas S."/>
            <person name="Pangalinan J."/>
            <person name="Salamov A.A."/>
            <person name="Simmons B.A."/>
            <person name="Magnuson J.K."/>
            <person name="Chen J."/>
            <person name="Drula E."/>
            <person name="Henrissat B."/>
            <person name="Wiebenga A."/>
            <person name="Lubbers R.J."/>
            <person name="Gomes A.C."/>
            <person name="Makela M.R."/>
            <person name="Stajich J."/>
            <person name="Grigoriev I.V."/>
            <person name="Mortensen U.H."/>
            <person name="De Vries R.P."/>
            <person name="Baker S.E."/>
            <person name="Andersen M.R."/>
        </authorList>
    </citation>
    <scope>NUCLEOTIDE SEQUENCE [LARGE SCALE GENOMIC DNA]</scope>
    <source>
        <strain evidence="1 2">CBS 123904</strain>
    </source>
</reference>
<sequence>MCHKFNQAAIAQGATLRGLEGLFARSRQCRRHYGMKVRSAFREGIDSQYHASIERFTGQKRCRGRMDWLVEKLFHILIME</sequence>
<dbReference type="Proteomes" id="UP001610446">
    <property type="component" value="Unassembled WGS sequence"/>
</dbReference>
<gene>
    <name evidence="1" type="ORF">BJY01DRAFT_229850</name>
</gene>
<dbReference type="EMBL" id="JBFXLU010000451">
    <property type="protein sequence ID" value="KAL2826197.1"/>
    <property type="molecule type" value="Genomic_DNA"/>
</dbReference>
<keyword evidence="2" id="KW-1185">Reference proteome</keyword>
<evidence type="ECO:0000313" key="1">
    <source>
        <dbReference type="EMBL" id="KAL2826197.1"/>
    </source>
</evidence>
<organism evidence="1 2">
    <name type="scientific">Aspergillus pseudoustus</name>
    <dbReference type="NCBI Taxonomy" id="1810923"/>
    <lineage>
        <taxon>Eukaryota</taxon>
        <taxon>Fungi</taxon>
        <taxon>Dikarya</taxon>
        <taxon>Ascomycota</taxon>
        <taxon>Pezizomycotina</taxon>
        <taxon>Eurotiomycetes</taxon>
        <taxon>Eurotiomycetidae</taxon>
        <taxon>Eurotiales</taxon>
        <taxon>Aspergillaceae</taxon>
        <taxon>Aspergillus</taxon>
        <taxon>Aspergillus subgen. Nidulantes</taxon>
    </lineage>
</organism>